<dbReference type="InterPro" id="IPR049730">
    <property type="entry name" value="SNF2/RAD54-like_C"/>
</dbReference>
<feature type="region of interest" description="Disordered" evidence="8">
    <location>
        <begin position="50"/>
        <end position="135"/>
    </location>
</feature>
<reference evidence="11" key="1">
    <citation type="submission" date="2023-05" db="EMBL/GenBank/DDBJ databases">
        <title>Genome and transcriptome analyses reveal genes involved in the formation of fine ridges on petal epidermal cells in Hibiscus trionum.</title>
        <authorList>
            <person name="Koshimizu S."/>
            <person name="Masuda S."/>
            <person name="Ishii T."/>
            <person name="Shirasu K."/>
            <person name="Hoshino A."/>
            <person name="Arita M."/>
        </authorList>
    </citation>
    <scope>NUCLEOTIDE SEQUENCE</scope>
    <source>
        <strain evidence="11">Hamamatsu line</strain>
    </source>
</reference>
<dbReference type="GO" id="GO:0005634">
    <property type="term" value="C:nucleus"/>
    <property type="evidence" value="ECO:0007669"/>
    <property type="project" value="UniProtKB-SubCell"/>
</dbReference>
<evidence type="ECO:0000256" key="4">
    <source>
        <dbReference type="ARBA" id="ARBA00022806"/>
    </source>
</evidence>
<keyword evidence="7" id="KW-0175">Coiled coil</keyword>
<proteinExistence type="predicted"/>
<name>A0A9W7M1Y9_HIBTR</name>
<feature type="domain" description="Helicase C-terminal" evidence="10">
    <location>
        <begin position="776"/>
        <end position="929"/>
    </location>
</feature>
<dbReference type="SMART" id="SM00490">
    <property type="entry name" value="HELICc"/>
    <property type="match status" value="1"/>
</dbReference>
<feature type="compositionally biased region" description="Basic and acidic residues" evidence="8">
    <location>
        <begin position="74"/>
        <end position="91"/>
    </location>
</feature>
<feature type="domain" description="Helicase ATP-binding" evidence="9">
    <location>
        <begin position="390"/>
        <end position="596"/>
    </location>
</feature>
<evidence type="ECO:0000256" key="6">
    <source>
        <dbReference type="ARBA" id="ARBA00023242"/>
    </source>
</evidence>
<keyword evidence="5" id="KW-0067">ATP-binding</keyword>
<comment type="subcellular location">
    <subcellularLocation>
        <location evidence="1">Nucleus</location>
    </subcellularLocation>
</comment>
<protein>
    <recommendedName>
        <fullName evidence="13">SNF2 domain-containing protein CLASSY 3-like</fullName>
    </recommendedName>
</protein>
<dbReference type="Gene3D" id="3.40.50.10810">
    <property type="entry name" value="Tandem AAA-ATPase domain"/>
    <property type="match status" value="1"/>
</dbReference>
<dbReference type="GO" id="GO:0005524">
    <property type="term" value="F:ATP binding"/>
    <property type="evidence" value="ECO:0007669"/>
    <property type="project" value="UniProtKB-KW"/>
</dbReference>
<dbReference type="Pfam" id="PF00271">
    <property type="entry name" value="Helicase_C"/>
    <property type="match status" value="1"/>
</dbReference>
<sequence>MLNPSLPVALRTRSRTEAHLWKEYRENKRRKTEKVVVEEEEEEEVVEVEVEVEERKAKTRPSVDSQEVTGEVHFLYEKPSVEIQKCKQDARCDDDDDEEEDDDDSMEGSDEDLTSTSGEDNDESEDLDYCGEEEREKEKKKKNRRCYSGSDNDGDDDLVCLNDSTTSYTKSSKGKKGAAASSEKLHILSILADSVLNNEETENSLLPLKFTSGVEDTITPQNVGFDDDLDSLWSEMQFCLASNEIGSTKPSPVEIEDAANVSEFNRDRASLCREGEHELVLDEEIGIKCKFCSFLELEIKYVSSPFMKRTCGKYERQHSGIVDPSMFDGLQDLDPSSDNDMPGCDSSADIEGTVWEIIPNIKRKLHPHQREGFEFMWNNIAGGIYRDKSKNSSSGGGGCIISHAPGTGKTLLTIVFLQTYLKEYPSTWPVIVAPCSMLLTWKDEFIKWKVDIPFHNLNSEDFPDKEEPYGIPLYEKLKNGVPHAADKHVRRLVKLLAWKSSRGILGISYGLFTKLAGKMSGGKGKCKNLNDQISKILLDLPRLFVFDEGHIPRNADTLLWKALSRIKTERRIILSGTPFQNNFKELFNTLWLVRPTFAEGIRYNDNKRRGRKGDQAKLKFTSWIGSIENDVDRHDKLREVRALIKPFVHVYKGTVLQTTLPGLKHSLVVLRPTDLQKKILECVEEILQRVEEILQRAREEKNPFKRRRRTEKQNALDLDRYVSLISIHPSLLKQLLKPLLDEEDINEVVSSIVSMKELERLRPKPDEGVKTKFLMNLLKLSEALEEKVIVFSQYLGPLHLIMEHLQDHLKWKEGEEILFMHGKCEIKQRQCWINVFNDPKSKARVLLASTKACSEGINLVGGSRLVLLDVTWNPSVERQAISRAYRLGQKKVVYIYHLISSGPMEALKYYRQAGKDRLSELLFSSGKGDHHKQVCDSVEDKVLEEMFQHETVKSMFEKIINEPKDSEFVAFEDL</sequence>
<dbReference type="InterPro" id="IPR027417">
    <property type="entry name" value="P-loop_NTPase"/>
</dbReference>
<dbReference type="PROSITE" id="PS51194">
    <property type="entry name" value="HELICASE_CTER"/>
    <property type="match status" value="1"/>
</dbReference>
<comment type="caution">
    <text evidence="11">The sequence shown here is derived from an EMBL/GenBank/DDBJ whole genome shotgun (WGS) entry which is preliminary data.</text>
</comment>
<evidence type="ECO:0000259" key="10">
    <source>
        <dbReference type="PROSITE" id="PS51194"/>
    </source>
</evidence>
<gene>
    <name evidence="11" type="ORF">HRI_002177700</name>
</gene>
<dbReference type="Gene3D" id="3.40.50.300">
    <property type="entry name" value="P-loop containing nucleotide triphosphate hydrolases"/>
    <property type="match status" value="1"/>
</dbReference>
<evidence type="ECO:0008006" key="13">
    <source>
        <dbReference type="Google" id="ProtNLM"/>
    </source>
</evidence>
<dbReference type="AlphaFoldDB" id="A0A9W7M1Y9"/>
<dbReference type="SMART" id="SM00487">
    <property type="entry name" value="DEXDc"/>
    <property type="match status" value="1"/>
</dbReference>
<keyword evidence="3" id="KW-0378">Hydrolase</keyword>
<dbReference type="PANTHER" id="PTHR45821:SF5">
    <property type="entry name" value="SNF2 DOMAIN-CONTAINING PROTEIN CLASSY 4"/>
    <property type="match status" value="1"/>
</dbReference>
<dbReference type="GO" id="GO:0016787">
    <property type="term" value="F:hydrolase activity"/>
    <property type="evidence" value="ECO:0007669"/>
    <property type="project" value="UniProtKB-KW"/>
</dbReference>
<dbReference type="GO" id="GO:0004386">
    <property type="term" value="F:helicase activity"/>
    <property type="evidence" value="ECO:0007669"/>
    <property type="project" value="UniProtKB-KW"/>
</dbReference>
<accession>A0A9W7M1Y9</accession>
<evidence type="ECO:0000259" key="9">
    <source>
        <dbReference type="PROSITE" id="PS51192"/>
    </source>
</evidence>
<dbReference type="InterPro" id="IPR014001">
    <property type="entry name" value="Helicase_ATP-bd"/>
</dbReference>
<dbReference type="SUPFAM" id="SSF52540">
    <property type="entry name" value="P-loop containing nucleoside triphosphate hydrolases"/>
    <property type="match status" value="2"/>
</dbReference>
<evidence type="ECO:0000256" key="7">
    <source>
        <dbReference type="SAM" id="Coils"/>
    </source>
</evidence>
<dbReference type="InterPro" id="IPR038718">
    <property type="entry name" value="SNF2-like_sf"/>
</dbReference>
<evidence type="ECO:0000256" key="8">
    <source>
        <dbReference type="SAM" id="MobiDB-lite"/>
    </source>
</evidence>
<evidence type="ECO:0000256" key="3">
    <source>
        <dbReference type="ARBA" id="ARBA00022801"/>
    </source>
</evidence>
<evidence type="ECO:0000256" key="1">
    <source>
        <dbReference type="ARBA" id="ARBA00004123"/>
    </source>
</evidence>
<keyword evidence="12" id="KW-1185">Reference proteome</keyword>
<evidence type="ECO:0000313" key="12">
    <source>
        <dbReference type="Proteomes" id="UP001165190"/>
    </source>
</evidence>
<organism evidence="11 12">
    <name type="scientific">Hibiscus trionum</name>
    <name type="common">Flower of an hour</name>
    <dbReference type="NCBI Taxonomy" id="183268"/>
    <lineage>
        <taxon>Eukaryota</taxon>
        <taxon>Viridiplantae</taxon>
        <taxon>Streptophyta</taxon>
        <taxon>Embryophyta</taxon>
        <taxon>Tracheophyta</taxon>
        <taxon>Spermatophyta</taxon>
        <taxon>Magnoliopsida</taxon>
        <taxon>eudicotyledons</taxon>
        <taxon>Gunneridae</taxon>
        <taxon>Pentapetalae</taxon>
        <taxon>rosids</taxon>
        <taxon>malvids</taxon>
        <taxon>Malvales</taxon>
        <taxon>Malvaceae</taxon>
        <taxon>Malvoideae</taxon>
        <taxon>Hibiscus</taxon>
    </lineage>
</organism>
<dbReference type="CDD" id="cd18793">
    <property type="entry name" value="SF2_C_SNF"/>
    <property type="match status" value="1"/>
</dbReference>
<evidence type="ECO:0000313" key="11">
    <source>
        <dbReference type="EMBL" id="GMI85084.1"/>
    </source>
</evidence>
<dbReference type="Proteomes" id="UP001165190">
    <property type="component" value="Unassembled WGS sequence"/>
</dbReference>
<dbReference type="EMBL" id="BSYR01000020">
    <property type="protein sequence ID" value="GMI85084.1"/>
    <property type="molecule type" value="Genomic_DNA"/>
</dbReference>
<feature type="compositionally biased region" description="Acidic residues" evidence="8">
    <location>
        <begin position="92"/>
        <end position="131"/>
    </location>
</feature>
<dbReference type="OrthoDB" id="2020972at2759"/>
<evidence type="ECO:0000256" key="5">
    <source>
        <dbReference type="ARBA" id="ARBA00022840"/>
    </source>
</evidence>
<feature type="coiled-coil region" evidence="7">
    <location>
        <begin position="680"/>
        <end position="707"/>
    </location>
</feature>
<keyword evidence="4" id="KW-0347">Helicase</keyword>
<dbReference type="InterPro" id="IPR001650">
    <property type="entry name" value="Helicase_C-like"/>
</dbReference>
<dbReference type="InterPro" id="IPR044567">
    <property type="entry name" value="CLSY/DRD1"/>
</dbReference>
<dbReference type="PROSITE" id="PS51192">
    <property type="entry name" value="HELICASE_ATP_BIND_1"/>
    <property type="match status" value="1"/>
</dbReference>
<dbReference type="PANTHER" id="PTHR45821">
    <property type="entry name" value="SNF2 DOMAIN-CONTAINING PROTEIN CLASSY 2-RELATED"/>
    <property type="match status" value="1"/>
</dbReference>
<dbReference type="InterPro" id="IPR000330">
    <property type="entry name" value="SNF2_N"/>
</dbReference>
<dbReference type="GO" id="GO:0080188">
    <property type="term" value="P:gene silencing by siRNA-directed DNA methylation"/>
    <property type="evidence" value="ECO:0007669"/>
    <property type="project" value="InterPro"/>
</dbReference>
<keyword evidence="2" id="KW-0547">Nucleotide-binding</keyword>
<dbReference type="Pfam" id="PF00176">
    <property type="entry name" value="SNF2-rel_dom"/>
    <property type="match status" value="1"/>
</dbReference>
<evidence type="ECO:0000256" key="2">
    <source>
        <dbReference type="ARBA" id="ARBA00022741"/>
    </source>
</evidence>
<keyword evidence="6" id="KW-0539">Nucleus</keyword>